<dbReference type="Proteomes" id="UP000030746">
    <property type="component" value="Unassembled WGS sequence"/>
</dbReference>
<feature type="domain" description="HTH psq-type" evidence="2">
    <location>
        <begin position="8"/>
        <end position="59"/>
    </location>
</feature>
<protein>
    <recommendedName>
        <fullName evidence="2">HTH psq-type domain-containing protein</fullName>
    </recommendedName>
</protein>
<evidence type="ECO:0000313" key="3">
    <source>
        <dbReference type="EMBL" id="ESO81971.1"/>
    </source>
</evidence>
<evidence type="ECO:0000259" key="2">
    <source>
        <dbReference type="PROSITE" id="PS50960"/>
    </source>
</evidence>
<keyword evidence="4" id="KW-1185">Reference proteome</keyword>
<keyword evidence="1" id="KW-0539">Nucleus</keyword>
<dbReference type="InterPro" id="IPR009057">
    <property type="entry name" value="Homeodomain-like_sf"/>
</dbReference>
<dbReference type="OMA" id="NEINSYM"/>
<dbReference type="InterPro" id="IPR007889">
    <property type="entry name" value="HTH_Psq"/>
</dbReference>
<organism evidence="3 4">
    <name type="scientific">Lottia gigantea</name>
    <name type="common">Giant owl limpet</name>
    <dbReference type="NCBI Taxonomy" id="225164"/>
    <lineage>
        <taxon>Eukaryota</taxon>
        <taxon>Metazoa</taxon>
        <taxon>Spiralia</taxon>
        <taxon>Lophotrochozoa</taxon>
        <taxon>Mollusca</taxon>
        <taxon>Gastropoda</taxon>
        <taxon>Patellogastropoda</taxon>
        <taxon>Lottioidea</taxon>
        <taxon>Lottiidae</taxon>
        <taxon>Lottia</taxon>
    </lineage>
</organism>
<reference evidence="3 4" key="1">
    <citation type="journal article" date="2013" name="Nature">
        <title>Insights into bilaterian evolution from three spiralian genomes.</title>
        <authorList>
            <person name="Simakov O."/>
            <person name="Marletaz F."/>
            <person name="Cho S.J."/>
            <person name="Edsinger-Gonzales E."/>
            <person name="Havlak P."/>
            <person name="Hellsten U."/>
            <person name="Kuo D.H."/>
            <person name="Larsson T."/>
            <person name="Lv J."/>
            <person name="Arendt D."/>
            <person name="Savage R."/>
            <person name="Osoegawa K."/>
            <person name="de Jong P."/>
            <person name="Grimwood J."/>
            <person name="Chapman J.A."/>
            <person name="Shapiro H."/>
            <person name="Aerts A."/>
            <person name="Otillar R.P."/>
            <person name="Terry A.Y."/>
            <person name="Boore J.L."/>
            <person name="Grigoriev I.V."/>
            <person name="Lindberg D.R."/>
            <person name="Seaver E.C."/>
            <person name="Weisblat D.A."/>
            <person name="Putnam N.H."/>
            <person name="Rokhsar D.S."/>
        </authorList>
    </citation>
    <scope>NUCLEOTIDE SEQUENCE [LARGE SCALE GENOMIC DNA]</scope>
</reference>
<dbReference type="CTD" id="20244123"/>
<dbReference type="PROSITE" id="PS50960">
    <property type="entry name" value="HTH_PSQ"/>
    <property type="match status" value="1"/>
</dbReference>
<dbReference type="KEGG" id="lgi:LOTGIDRAFT_176987"/>
<dbReference type="GO" id="GO:0003677">
    <property type="term" value="F:DNA binding"/>
    <property type="evidence" value="ECO:0007669"/>
    <property type="project" value="UniProtKB-UniRule"/>
</dbReference>
<dbReference type="Pfam" id="PF05225">
    <property type="entry name" value="HTH_psq"/>
    <property type="match status" value="1"/>
</dbReference>
<dbReference type="OrthoDB" id="6156430at2759"/>
<dbReference type="EMBL" id="KB204081">
    <property type="protein sequence ID" value="ESO81971.1"/>
    <property type="molecule type" value="Genomic_DNA"/>
</dbReference>
<sequence>MPRLYKRKLGSRRYRDYTAEKLEAAIEDVRNGISYRQAGEAHGIPFRTLKNKIDKKHTKRAGGQTIFSEEEELQLVKSLKVCAEWGQPITTLEIRMIAKRMLSLQGRVIKQFPNNIPGCDWVASFISRHKADIRLRSAANIKRSRAEKTKCEMTNYFDNLKLSLKDIPNTCIINYDETNLGDDPGKKKFIFKRG</sequence>
<gene>
    <name evidence="3" type="ORF">LOTGIDRAFT_176987</name>
</gene>
<keyword evidence="1" id="KW-0238">DNA-binding</keyword>
<name>V3ZMB2_LOTGI</name>
<dbReference type="SUPFAM" id="SSF46689">
    <property type="entry name" value="Homeodomain-like"/>
    <property type="match status" value="1"/>
</dbReference>
<comment type="subcellular location">
    <subcellularLocation>
        <location evidence="1">Nucleus</location>
    </subcellularLocation>
</comment>
<accession>V3ZMB2</accession>
<feature type="non-terminal residue" evidence="3">
    <location>
        <position position="194"/>
    </location>
</feature>
<dbReference type="AlphaFoldDB" id="V3ZMB2"/>
<dbReference type="GO" id="GO:0005634">
    <property type="term" value="C:nucleus"/>
    <property type="evidence" value="ECO:0007669"/>
    <property type="project" value="UniProtKB-SubCell"/>
</dbReference>
<feature type="DNA-binding region" description="H-T-H motif" evidence="1">
    <location>
        <begin position="35"/>
        <end position="55"/>
    </location>
</feature>
<dbReference type="Gene3D" id="1.10.10.60">
    <property type="entry name" value="Homeodomain-like"/>
    <property type="match status" value="1"/>
</dbReference>
<evidence type="ECO:0000256" key="1">
    <source>
        <dbReference type="PROSITE-ProRule" id="PRU00320"/>
    </source>
</evidence>
<evidence type="ECO:0000313" key="4">
    <source>
        <dbReference type="Proteomes" id="UP000030746"/>
    </source>
</evidence>
<dbReference type="GeneID" id="20244123"/>
<dbReference type="RefSeq" id="XP_009067341.1">
    <property type="nucleotide sequence ID" value="XM_009069093.1"/>
</dbReference>
<proteinExistence type="predicted"/>